<organism evidence="1 2">
    <name type="scientific">Serratia ureilytica</name>
    <dbReference type="NCBI Taxonomy" id="300181"/>
    <lineage>
        <taxon>Bacteria</taxon>
        <taxon>Pseudomonadati</taxon>
        <taxon>Pseudomonadota</taxon>
        <taxon>Gammaproteobacteria</taxon>
        <taxon>Enterobacterales</taxon>
        <taxon>Yersiniaceae</taxon>
        <taxon>Serratia</taxon>
    </lineage>
</organism>
<dbReference type="GeneID" id="79947237"/>
<dbReference type="Gene3D" id="2.130.10.10">
    <property type="entry name" value="YVTN repeat-like/Quinoprotein amine dehydrogenase"/>
    <property type="match status" value="1"/>
</dbReference>
<evidence type="ECO:0000313" key="2">
    <source>
        <dbReference type="Proteomes" id="UP001177872"/>
    </source>
</evidence>
<keyword evidence="2" id="KW-1185">Reference proteome</keyword>
<dbReference type="EMBL" id="JAVCZN010000006">
    <property type="protein sequence ID" value="MDQ1862415.1"/>
    <property type="molecule type" value="Genomic_DNA"/>
</dbReference>
<evidence type="ECO:0000313" key="1">
    <source>
        <dbReference type="EMBL" id="MDQ1862415.1"/>
    </source>
</evidence>
<accession>A0ABU0VN87</accession>
<dbReference type="InterPro" id="IPR015943">
    <property type="entry name" value="WD40/YVTN_repeat-like_dom_sf"/>
</dbReference>
<dbReference type="Pfam" id="PF10282">
    <property type="entry name" value="Lactonase"/>
    <property type="match status" value="1"/>
</dbReference>
<dbReference type="RefSeq" id="WP_052752698.1">
    <property type="nucleotide sequence ID" value="NZ_CP060483.1"/>
</dbReference>
<dbReference type="Proteomes" id="UP001177872">
    <property type="component" value="Unassembled WGS sequence"/>
</dbReference>
<protein>
    <submittedName>
        <fullName evidence="1">Beta-propeller fold lactonase family protein</fullName>
    </submittedName>
</protein>
<proteinExistence type="predicted"/>
<name>A0ABU0VN87_9GAMM</name>
<gene>
    <name evidence="1" type="ORF">Q6237_15610</name>
</gene>
<sequence length="65" mass="7228">MSTRYQAGDIEPRAFAFDAASHSLYVTNVFINTVMLFDFDDDSGELKARGEAATISTPTDIKFFN</sequence>
<comment type="caution">
    <text evidence="1">The sequence shown here is derived from an EMBL/GenBank/DDBJ whole genome shotgun (WGS) entry which is preliminary data.</text>
</comment>
<dbReference type="InterPro" id="IPR019405">
    <property type="entry name" value="Lactonase_7-beta_prop"/>
</dbReference>
<reference evidence="1" key="1">
    <citation type="submission" date="2023-07" db="EMBL/GenBank/DDBJ databases">
        <title>In vitro acaricidal activity of Serratia ureilytica strains isolated from Mimosa pudica nodules againts the dust mite Tyrophagus putrescentiae.</title>
        <authorList>
            <person name="Wong-Villareal A."/>
            <person name="Cerqueda-Garcia D."/>
        </authorList>
    </citation>
    <scope>NUCLEOTIDE SEQUENCE</scope>
    <source>
        <strain evidence="1">UTS2</strain>
    </source>
</reference>